<evidence type="ECO:0000259" key="2">
    <source>
        <dbReference type="Pfam" id="PF13699"/>
    </source>
</evidence>
<dbReference type="EMBL" id="FWZX01000003">
    <property type="protein sequence ID" value="SMF03134.1"/>
    <property type="molecule type" value="Genomic_DNA"/>
</dbReference>
<feature type="compositionally biased region" description="Low complexity" evidence="1">
    <location>
        <begin position="9"/>
        <end position="27"/>
    </location>
</feature>
<evidence type="ECO:0000313" key="4">
    <source>
        <dbReference type="Proteomes" id="UP000192917"/>
    </source>
</evidence>
<protein>
    <recommendedName>
        <fullName evidence="2">eCIS core domain-containing protein</fullName>
    </recommendedName>
</protein>
<organism evidence="3 4">
    <name type="scientific">Tistlia consotensis USBA 355</name>
    <dbReference type="NCBI Taxonomy" id="560819"/>
    <lineage>
        <taxon>Bacteria</taxon>
        <taxon>Pseudomonadati</taxon>
        <taxon>Pseudomonadota</taxon>
        <taxon>Alphaproteobacteria</taxon>
        <taxon>Rhodospirillales</taxon>
        <taxon>Rhodovibrionaceae</taxon>
        <taxon>Tistlia</taxon>
    </lineage>
</organism>
<accession>A0A1Y6BHI3</accession>
<reference evidence="3 4" key="1">
    <citation type="submission" date="2017-04" db="EMBL/GenBank/DDBJ databases">
        <authorList>
            <person name="Afonso C.L."/>
            <person name="Miller P.J."/>
            <person name="Scott M.A."/>
            <person name="Spackman E."/>
            <person name="Goraichik I."/>
            <person name="Dimitrov K.M."/>
            <person name="Suarez D.L."/>
            <person name="Swayne D.E."/>
        </authorList>
    </citation>
    <scope>NUCLEOTIDE SEQUENCE [LARGE SCALE GENOMIC DNA]</scope>
    <source>
        <strain evidence="3 4">USBA 355</strain>
    </source>
</reference>
<dbReference type="STRING" id="560819.SAMN05428998_103114"/>
<name>A0A1Y6BHI3_9PROT</name>
<dbReference type="Proteomes" id="UP000192917">
    <property type="component" value="Unassembled WGS sequence"/>
</dbReference>
<dbReference type="RefSeq" id="WP_085121563.1">
    <property type="nucleotide sequence ID" value="NZ_FWZX01000003.1"/>
</dbReference>
<dbReference type="Pfam" id="PF13699">
    <property type="entry name" value="eCIS_core"/>
    <property type="match status" value="1"/>
</dbReference>
<feature type="region of interest" description="Disordered" evidence="1">
    <location>
        <begin position="1"/>
        <end position="83"/>
    </location>
</feature>
<feature type="domain" description="eCIS core" evidence="2">
    <location>
        <begin position="94"/>
        <end position="167"/>
    </location>
</feature>
<evidence type="ECO:0000313" key="3">
    <source>
        <dbReference type="EMBL" id="SMF03134.1"/>
    </source>
</evidence>
<evidence type="ECO:0000256" key="1">
    <source>
        <dbReference type="SAM" id="MobiDB-lite"/>
    </source>
</evidence>
<gene>
    <name evidence="3" type="ORF">SAMN05428998_103114</name>
</gene>
<dbReference type="InterPro" id="IPR025295">
    <property type="entry name" value="eCIS_core_dom"/>
</dbReference>
<dbReference type="AlphaFoldDB" id="A0A1Y6BHI3"/>
<feature type="compositionally biased region" description="Gly residues" evidence="1">
    <location>
        <begin position="63"/>
        <end position="81"/>
    </location>
</feature>
<sequence>MARHDRPTRGNAAGPAGGSAPRAPGPRQDGGGNLHRQRLRVGGLHDPEEARARQAADSLPARVGGGRGAPSGPAAAGGGVSQPGARLFGEPGRPLDPATRGRLEPAFGRSLADVRLHRGQTVDDKAEMLGAAAFTLGSHIGVNSAAAPAGGPDDALLAHELAHVAEGDDEVIRRQALESVPPDVDPDSISASISFDLPGGLELQSSFASDLETVNPTTVTLTLSRTGLDIHFSPALLLDLNWMIELVMANDITWSGAHYDFATASTSVSVGVSDLGGQSVVAPELAGTVSGMVSSLVAGTPAASAGYDPLTDADPAATLRQIQQNFQSLPSGGGGSALTPEQVTNVTLGGSFSTAHEIRYASGDSGVVIPPGTTISVSARMAGTAAQLGGDEPPRVSQLTLNTSGIILQSGGEDALRVQSLTVSPGGAVQVTRYEPLGSAASAAGVESGLRFIGLLALLGSGQPSDRLAASQIDPEAALQPRFVRGLTLAMVNSALTSAIRQLIIDNADAIPGIDLKQIFQVGSGAGDFPLPSGPNRYG</sequence>
<feature type="compositionally biased region" description="Basic and acidic residues" evidence="1">
    <location>
        <begin position="43"/>
        <end position="54"/>
    </location>
</feature>
<proteinExistence type="predicted"/>
<keyword evidence="4" id="KW-1185">Reference proteome</keyword>